<comment type="caution">
    <text evidence="1">The sequence shown here is derived from an EMBL/GenBank/DDBJ whole genome shotgun (WGS) entry which is preliminary data.</text>
</comment>
<organism evidence="1 2">
    <name type="scientific">Ancylostoma ceylanicum</name>
    <dbReference type="NCBI Taxonomy" id="53326"/>
    <lineage>
        <taxon>Eukaryota</taxon>
        <taxon>Metazoa</taxon>
        <taxon>Ecdysozoa</taxon>
        <taxon>Nematoda</taxon>
        <taxon>Chromadorea</taxon>
        <taxon>Rhabditida</taxon>
        <taxon>Rhabditina</taxon>
        <taxon>Rhabditomorpha</taxon>
        <taxon>Strongyloidea</taxon>
        <taxon>Ancylostomatidae</taxon>
        <taxon>Ancylostomatinae</taxon>
        <taxon>Ancylostoma</taxon>
    </lineage>
</organism>
<dbReference type="AlphaFoldDB" id="A0A016W0Y3"/>
<sequence length="78" mass="8606">MKLGHFPTSEAPKFSKKIFLFSLKRTASVNGSSLFAASKSARRDRAAHDVIVAAVANLYFLDSCSSHLMLTNRKANYL</sequence>
<evidence type="ECO:0000313" key="1">
    <source>
        <dbReference type="EMBL" id="EYC33494.1"/>
    </source>
</evidence>
<protein>
    <submittedName>
        <fullName evidence="1">Uncharacterized protein</fullName>
    </submittedName>
</protein>
<dbReference type="EMBL" id="JARK01001338">
    <property type="protein sequence ID" value="EYC33494.1"/>
    <property type="molecule type" value="Genomic_DNA"/>
</dbReference>
<keyword evidence="2" id="KW-1185">Reference proteome</keyword>
<accession>A0A016W0Y3</accession>
<proteinExistence type="predicted"/>
<name>A0A016W0Y3_9BILA</name>
<dbReference type="Proteomes" id="UP000024635">
    <property type="component" value="Unassembled WGS sequence"/>
</dbReference>
<gene>
    <name evidence="1" type="primary">Acey_s0002.g827</name>
    <name evidence="1" type="ORF">Y032_0002g827</name>
</gene>
<evidence type="ECO:0000313" key="2">
    <source>
        <dbReference type="Proteomes" id="UP000024635"/>
    </source>
</evidence>
<reference evidence="2" key="1">
    <citation type="journal article" date="2015" name="Nat. Genet.">
        <title>The genome and transcriptome of the zoonotic hookworm Ancylostoma ceylanicum identify infection-specific gene families.</title>
        <authorList>
            <person name="Schwarz E.M."/>
            <person name="Hu Y."/>
            <person name="Antoshechkin I."/>
            <person name="Miller M.M."/>
            <person name="Sternberg P.W."/>
            <person name="Aroian R.V."/>
        </authorList>
    </citation>
    <scope>NUCLEOTIDE SEQUENCE</scope>
    <source>
        <strain evidence="2">HY135</strain>
    </source>
</reference>